<evidence type="ECO:0000313" key="4">
    <source>
        <dbReference type="Proteomes" id="UP000075346"/>
    </source>
</evidence>
<feature type="region of interest" description="Disordered" evidence="1">
    <location>
        <begin position="127"/>
        <end position="157"/>
    </location>
</feature>
<dbReference type="Proteomes" id="UP000075346">
    <property type="component" value="Unassembled WGS sequence"/>
</dbReference>
<feature type="compositionally biased region" description="Low complexity" evidence="1">
    <location>
        <begin position="204"/>
        <end position="221"/>
    </location>
</feature>
<evidence type="ECO:0000256" key="1">
    <source>
        <dbReference type="SAM" id="MobiDB-lite"/>
    </source>
</evidence>
<dbReference type="Gene3D" id="2.60.200.20">
    <property type="match status" value="1"/>
</dbReference>
<dbReference type="CDD" id="cd00060">
    <property type="entry name" value="FHA"/>
    <property type="match status" value="1"/>
</dbReference>
<name>A0A151KWI0_9VIBR</name>
<dbReference type="InterPro" id="IPR046883">
    <property type="entry name" value="T6SS_FHA_C"/>
</dbReference>
<comment type="caution">
    <text evidence="3">The sequence shown here is derived from an EMBL/GenBank/DDBJ whole genome shotgun (WGS) entry which is preliminary data.</text>
</comment>
<protein>
    <recommendedName>
        <fullName evidence="2">FHA domain-containing protein</fullName>
    </recommendedName>
</protein>
<dbReference type="EMBL" id="LOBR01000049">
    <property type="protein sequence ID" value="KYN87212.1"/>
    <property type="molecule type" value="Genomic_DNA"/>
</dbReference>
<reference evidence="4" key="1">
    <citation type="submission" date="2015-12" db="EMBL/GenBank/DDBJ databases">
        <authorList>
            <person name="Shamseldin A."/>
            <person name="Moawad H."/>
            <person name="Abd El-Rahim W.M."/>
            <person name="Sadowsky M.J."/>
        </authorList>
    </citation>
    <scope>NUCLEOTIDE SEQUENCE [LARGE SCALE GENOMIC DNA]</scope>
    <source>
        <strain evidence="4">2538-88</strain>
    </source>
</reference>
<dbReference type="RefSeq" id="WP_061897355.1">
    <property type="nucleotide sequence ID" value="NZ_CP195598.1"/>
</dbReference>
<proteinExistence type="predicted"/>
<evidence type="ECO:0000313" key="3">
    <source>
        <dbReference type="EMBL" id="KYN87212.1"/>
    </source>
</evidence>
<dbReference type="SMART" id="SM00240">
    <property type="entry name" value="FHA"/>
    <property type="match status" value="1"/>
</dbReference>
<sequence length="319" mass="35716">MPLSIRIISSPDGESISEWHRSFPEEGGEIGRAYGSTLQLSDSSRAVSGTHAIIRKSSRGYQILDNSTNGLFINGATAPLGKGNQSTLNDGDVLDIGRYRLLVSCFIPAQASATVFDPAHSTIDALFGDDPFSLDREDESSAEPPWPEGEKSAQPEAQFSSYEPQQVLQDDPFLTQAAPARQERKAFNPSFSAIDDDPFQEPSFSVALSSSSTRTPSHSSSEPAYALTEFKNSEERQLQQMEKAMEMALARLLSELSPDTLENMFNDLSAPSFFARKPKYWDMYKRYFNRQLQNRDWQIKFHAYFQDSLRIQRNLAGEE</sequence>
<feature type="domain" description="FHA" evidence="2">
    <location>
        <begin position="28"/>
        <end position="78"/>
    </location>
</feature>
<dbReference type="Pfam" id="PF20232">
    <property type="entry name" value="T6SS_FHA_C"/>
    <property type="match status" value="1"/>
</dbReference>
<dbReference type="InterPro" id="IPR000253">
    <property type="entry name" value="FHA_dom"/>
</dbReference>
<dbReference type="InterPro" id="IPR008984">
    <property type="entry name" value="SMAD_FHA_dom_sf"/>
</dbReference>
<gene>
    <name evidence="3" type="ORF">ATY37_18325</name>
</gene>
<dbReference type="SUPFAM" id="SSF49879">
    <property type="entry name" value="SMAD/FHA domain"/>
    <property type="match status" value="1"/>
</dbReference>
<evidence type="ECO:0000259" key="2">
    <source>
        <dbReference type="PROSITE" id="PS50006"/>
    </source>
</evidence>
<dbReference type="PROSITE" id="PS50006">
    <property type="entry name" value="FHA_DOMAIN"/>
    <property type="match status" value="1"/>
</dbReference>
<organism evidence="3 4">
    <name type="scientific">Vibrio cidicii</name>
    <dbReference type="NCBI Taxonomy" id="1763883"/>
    <lineage>
        <taxon>Bacteria</taxon>
        <taxon>Pseudomonadati</taxon>
        <taxon>Pseudomonadota</taxon>
        <taxon>Gammaproteobacteria</taxon>
        <taxon>Vibrionales</taxon>
        <taxon>Vibrionaceae</taxon>
        <taxon>Vibrio</taxon>
    </lineage>
</organism>
<accession>A0A151KWI0</accession>
<feature type="region of interest" description="Disordered" evidence="1">
    <location>
        <begin position="204"/>
        <end position="223"/>
    </location>
</feature>
<dbReference type="Pfam" id="PF00498">
    <property type="entry name" value="FHA"/>
    <property type="match status" value="1"/>
</dbReference>
<dbReference type="AlphaFoldDB" id="A0A151KWI0"/>